<dbReference type="Pfam" id="PF13521">
    <property type="entry name" value="AAA_28"/>
    <property type="match status" value="1"/>
</dbReference>
<dbReference type="InterPro" id="IPR027417">
    <property type="entry name" value="P-loop_NTPase"/>
</dbReference>
<evidence type="ECO:0000313" key="3">
    <source>
        <dbReference type="Proteomes" id="UP000800094"/>
    </source>
</evidence>
<evidence type="ECO:0000259" key="1">
    <source>
        <dbReference type="Pfam" id="PF13521"/>
    </source>
</evidence>
<dbReference type="InterPro" id="IPR038727">
    <property type="entry name" value="NadR/Ttd14_AAA_dom"/>
</dbReference>
<proteinExistence type="predicted"/>
<dbReference type="GeneID" id="54579505"/>
<dbReference type="AlphaFoldDB" id="A0A6A6HX67"/>
<reference evidence="2" key="1">
    <citation type="journal article" date="2020" name="Stud. Mycol.">
        <title>101 Dothideomycetes genomes: a test case for predicting lifestyles and emergence of pathogens.</title>
        <authorList>
            <person name="Haridas S."/>
            <person name="Albert R."/>
            <person name="Binder M."/>
            <person name="Bloem J."/>
            <person name="Labutti K."/>
            <person name="Salamov A."/>
            <person name="Andreopoulos B."/>
            <person name="Baker S."/>
            <person name="Barry K."/>
            <person name="Bills G."/>
            <person name="Bluhm B."/>
            <person name="Cannon C."/>
            <person name="Castanera R."/>
            <person name="Culley D."/>
            <person name="Daum C."/>
            <person name="Ezra D."/>
            <person name="Gonzalez J."/>
            <person name="Henrissat B."/>
            <person name="Kuo A."/>
            <person name="Liang C."/>
            <person name="Lipzen A."/>
            <person name="Lutzoni F."/>
            <person name="Magnuson J."/>
            <person name="Mondo S."/>
            <person name="Nolan M."/>
            <person name="Ohm R."/>
            <person name="Pangilinan J."/>
            <person name="Park H.-J."/>
            <person name="Ramirez L."/>
            <person name="Alfaro M."/>
            <person name="Sun H."/>
            <person name="Tritt A."/>
            <person name="Yoshinaga Y."/>
            <person name="Zwiers L.-H."/>
            <person name="Turgeon B."/>
            <person name="Goodwin S."/>
            <person name="Spatafora J."/>
            <person name="Crous P."/>
            <person name="Grigoriev I."/>
        </authorList>
    </citation>
    <scope>NUCLEOTIDE SEQUENCE</scope>
    <source>
        <strain evidence="2">CBS 122368</strain>
    </source>
</reference>
<dbReference type="EMBL" id="ML987207">
    <property type="protein sequence ID" value="KAF2242489.1"/>
    <property type="molecule type" value="Genomic_DNA"/>
</dbReference>
<dbReference type="OrthoDB" id="6118920at2759"/>
<accession>A0A6A6HX67</accession>
<feature type="domain" description="NadR/Ttd14 AAA" evidence="1">
    <location>
        <begin position="11"/>
        <end position="199"/>
    </location>
</feature>
<keyword evidence="3" id="KW-1185">Reference proteome</keyword>
<sequence>MATREPEIPCVYIIGAQCTGKTTLVNALEEIYNRDEAILPGTRPLIIREVARTVLREKQFSRDDITTSPSRALQLQKHILDAQHQAEKSAVSLNSRSIWYISDRSGLDPIVYAQLFVGEDAAGEMLELKTWKELERRMKTGLVALCEAGCTWLTDDGVRLMPGHMEEWMRVDSAFRQLLAARQIKYTVVPKDTNSLEERVELVLKELSKATLTST</sequence>
<name>A0A6A6HX67_9PLEO</name>
<protein>
    <recommendedName>
        <fullName evidence="1">NadR/Ttd14 AAA domain-containing protein</fullName>
    </recommendedName>
</protein>
<dbReference type="Gene3D" id="3.40.50.300">
    <property type="entry name" value="P-loop containing nucleotide triphosphate hydrolases"/>
    <property type="match status" value="1"/>
</dbReference>
<evidence type="ECO:0000313" key="2">
    <source>
        <dbReference type="EMBL" id="KAF2242489.1"/>
    </source>
</evidence>
<dbReference type="RefSeq" id="XP_033677493.1">
    <property type="nucleotide sequence ID" value="XM_033826175.1"/>
</dbReference>
<organism evidence="2 3">
    <name type="scientific">Trematosphaeria pertusa</name>
    <dbReference type="NCBI Taxonomy" id="390896"/>
    <lineage>
        <taxon>Eukaryota</taxon>
        <taxon>Fungi</taxon>
        <taxon>Dikarya</taxon>
        <taxon>Ascomycota</taxon>
        <taxon>Pezizomycotina</taxon>
        <taxon>Dothideomycetes</taxon>
        <taxon>Pleosporomycetidae</taxon>
        <taxon>Pleosporales</taxon>
        <taxon>Massarineae</taxon>
        <taxon>Trematosphaeriaceae</taxon>
        <taxon>Trematosphaeria</taxon>
    </lineage>
</organism>
<gene>
    <name evidence="2" type="ORF">BU26DRAFT_494127</name>
</gene>
<dbReference type="Proteomes" id="UP000800094">
    <property type="component" value="Unassembled WGS sequence"/>
</dbReference>
<dbReference type="SUPFAM" id="SSF52540">
    <property type="entry name" value="P-loop containing nucleoside triphosphate hydrolases"/>
    <property type="match status" value="1"/>
</dbReference>